<gene>
    <name evidence="1" type="ORF">SPELUC_LOCUS17771</name>
</gene>
<proteinExistence type="predicted"/>
<accession>A0ACA9RKY0</accession>
<dbReference type="EMBL" id="CAJVPW010076083">
    <property type="protein sequence ID" value="CAG8797643.1"/>
    <property type="molecule type" value="Genomic_DNA"/>
</dbReference>
<comment type="caution">
    <text evidence="1">The sequence shown here is derived from an EMBL/GenBank/DDBJ whole genome shotgun (WGS) entry which is preliminary data.</text>
</comment>
<keyword evidence="2" id="KW-1185">Reference proteome</keyword>
<dbReference type="Proteomes" id="UP000789366">
    <property type="component" value="Unassembled WGS sequence"/>
</dbReference>
<name>A0ACA9RKY0_9GLOM</name>
<evidence type="ECO:0000313" key="1">
    <source>
        <dbReference type="EMBL" id="CAG8797643.1"/>
    </source>
</evidence>
<feature type="non-terminal residue" evidence="1">
    <location>
        <position position="93"/>
    </location>
</feature>
<organism evidence="1 2">
    <name type="scientific">Cetraspora pellucida</name>
    <dbReference type="NCBI Taxonomy" id="1433469"/>
    <lineage>
        <taxon>Eukaryota</taxon>
        <taxon>Fungi</taxon>
        <taxon>Fungi incertae sedis</taxon>
        <taxon>Mucoromycota</taxon>
        <taxon>Glomeromycotina</taxon>
        <taxon>Glomeromycetes</taxon>
        <taxon>Diversisporales</taxon>
        <taxon>Gigasporaceae</taxon>
        <taxon>Cetraspora</taxon>
    </lineage>
</organism>
<protein>
    <submittedName>
        <fullName evidence="1">7736_t:CDS:1</fullName>
    </submittedName>
</protein>
<reference evidence="1" key="1">
    <citation type="submission" date="2021-06" db="EMBL/GenBank/DDBJ databases">
        <authorList>
            <person name="Kallberg Y."/>
            <person name="Tangrot J."/>
            <person name="Rosling A."/>
        </authorList>
    </citation>
    <scope>NUCLEOTIDE SEQUENCE</scope>
    <source>
        <strain evidence="1">28 12/20/2015</strain>
    </source>
</reference>
<sequence length="93" mass="10670">KKNKENMSSSSNLVTNKEASKHEQKEKQNKQVELEIEKTKAFQDLKVNKTDTPKDTTNITTNNMSEKQVTLNNTAETEDTTRQELDETTNEHS</sequence>
<evidence type="ECO:0000313" key="2">
    <source>
        <dbReference type="Proteomes" id="UP000789366"/>
    </source>
</evidence>
<feature type="non-terminal residue" evidence="1">
    <location>
        <position position="1"/>
    </location>
</feature>